<evidence type="ECO:0000313" key="3">
    <source>
        <dbReference type="EMBL" id="KAF0889134.1"/>
    </source>
</evidence>
<organism evidence="3 4">
    <name type="scientific">Oryza meyeriana var. granulata</name>
    <dbReference type="NCBI Taxonomy" id="110450"/>
    <lineage>
        <taxon>Eukaryota</taxon>
        <taxon>Viridiplantae</taxon>
        <taxon>Streptophyta</taxon>
        <taxon>Embryophyta</taxon>
        <taxon>Tracheophyta</taxon>
        <taxon>Spermatophyta</taxon>
        <taxon>Magnoliopsida</taxon>
        <taxon>Liliopsida</taxon>
        <taxon>Poales</taxon>
        <taxon>Poaceae</taxon>
        <taxon>BOP clade</taxon>
        <taxon>Oryzoideae</taxon>
        <taxon>Oryzeae</taxon>
        <taxon>Oryzinae</taxon>
        <taxon>Oryza</taxon>
        <taxon>Oryza meyeriana</taxon>
    </lineage>
</organism>
<name>A0A6G1BMY6_9ORYZ</name>
<feature type="region of interest" description="Disordered" evidence="1">
    <location>
        <begin position="221"/>
        <end position="268"/>
    </location>
</feature>
<dbReference type="EMBL" id="SPHZ02000012">
    <property type="protein sequence ID" value="KAF0889134.1"/>
    <property type="molecule type" value="Genomic_DNA"/>
</dbReference>
<evidence type="ECO:0000256" key="1">
    <source>
        <dbReference type="SAM" id="MobiDB-lite"/>
    </source>
</evidence>
<protein>
    <recommendedName>
        <fullName evidence="2">AAA-type ATPase N-terminal domain-containing protein</fullName>
    </recommendedName>
</protein>
<comment type="caution">
    <text evidence="3">The sequence shown here is derived from an EMBL/GenBank/DDBJ whole genome shotgun (WGS) entry which is preliminary data.</text>
</comment>
<keyword evidence="4" id="KW-1185">Reference proteome</keyword>
<dbReference type="Pfam" id="PF14363">
    <property type="entry name" value="AAA_assoc"/>
    <property type="match status" value="1"/>
</dbReference>
<evidence type="ECO:0000259" key="2">
    <source>
        <dbReference type="Pfam" id="PF14363"/>
    </source>
</evidence>
<feature type="domain" description="AAA-type ATPase N-terminal" evidence="2">
    <location>
        <begin position="19"/>
        <end position="91"/>
    </location>
</feature>
<dbReference type="OrthoDB" id="1726621at2759"/>
<dbReference type="Proteomes" id="UP000479710">
    <property type="component" value="Unassembled WGS sequence"/>
</dbReference>
<evidence type="ECO:0000313" key="4">
    <source>
        <dbReference type="Proteomes" id="UP000479710"/>
    </source>
</evidence>
<dbReference type="InterPro" id="IPR025753">
    <property type="entry name" value="AAA_N_dom"/>
</dbReference>
<sequence>MPEHVHEEARYIISSLVPMITVPEYSEERFRRNMLFDAISVYLSSVCLAGASKLKAELGYNSKDDPLISLDENQEVADHLDGGVRMWWKLCLKASKKRGATIISFLPGDEEEVPTLVCSSPAPSARADLFVGVGSNIWYQSQVMAGDKTPVGTPMSGVSGSGGGGTAMATPRSRVVAMQYPMLNDTNYGVWAVKMKIILCHLGVWAAVMGEVWESLSLKEKKNRSGGHGKAGGSHSGSRSHDNDDDGTSSDSDNSESKSNGKKGKCYN</sequence>
<reference evidence="3 4" key="1">
    <citation type="submission" date="2019-11" db="EMBL/GenBank/DDBJ databases">
        <title>Whole genome sequence of Oryza granulata.</title>
        <authorList>
            <person name="Li W."/>
        </authorList>
    </citation>
    <scope>NUCLEOTIDE SEQUENCE [LARGE SCALE GENOMIC DNA]</scope>
    <source>
        <strain evidence="4">cv. Menghai</strain>
        <tissue evidence="3">Leaf</tissue>
    </source>
</reference>
<accession>A0A6G1BMY6</accession>
<gene>
    <name evidence="3" type="ORF">E2562_022412</name>
</gene>
<dbReference type="AlphaFoldDB" id="A0A6G1BMY6"/>
<proteinExistence type="predicted"/>